<dbReference type="SUPFAM" id="SSF47370">
    <property type="entry name" value="Bromodomain"/>
    <property type="match status" value="1"/>
</dbReference>
<feature type="compositionally biased region" description="Polar residues" evidence="4">
    <location>
        <begin position="579"/>
        <end position="595"/>
    </location>
</feature>
<keyword evidence="1 2" id="KW-0103">Bromodomain</keyword>
<protein>
    <recommendedName>
        <fullName evidence="5">Bromo domain-containing protein</fullName>
    </recommendedName>
</protein>
<dbReference type="EMBL" id="VTPC01091317">
    <property type="protein sequence ID" value="KAF2878637.1"/>
    <property type="molecule type" value="Genomic_DNA"/>
</dbReference>
<dbReference type="InterPro" id="IPR037966">
    <property type="entry name" value="Brd8_Bromo_dom"/>
</dbReference>
<feature type="region of interest" description="Disordered" evidence="4">
    <location>
        <begin position="709"/>
        <end position="744"/>
    </location>
</feature>
<dbReference type="CDD" id="cd05507">
    <property type="entry name" value="Bromo_brd8_like"/>
    <property type="match status" value="1"/>
</dbReference>
<feature type="region of interest" description="Disordered" evidence="4">
    <location>
        <begin position="555"/>
        <end position="595"/>
    </location>
</feature>
<keyword evidence="7" id="KW-1185">Reference proteome</keyword>
<evidence type="ECO:0000256" key="2">
    <source>
        <dbReference type="PROSITE-ProRule" id="PRU00035"/>
    </source>
</evidence>
<dbReference type="PANTHER" id="PTHR15398">
    <property type="entry name" value="BROMODOMAIN-CONTAINING PROTEIN 8"/>
    <property type="match status" value="1"/>
</dbReference>
<evidence type="ECO:0000256" key="3">
    <source>
        <dbReference type="SAM" id="Coils"/>
    </source>
</evidence>
<dbReference type="AlphaFoldDB" id="A0A8K0FWV7"/>
<feature type="compositionally biased region" description="Basic and acidic residues" evidence="4">
    <location>
        <begin position="715"/>
        <end position="744"/>
    </location>
</feature>
<name>A0A8K0FWV7_IGNLU</name>
<evidence type="ECO:0000313" key="6">
    <source>
        <dbReference type="EMBL" id="KAF2878637.1"/>
    </source>
</evidence>
<dbReference type="InterPro" id="IPR001487">
    <property type="entry name" value="Bromodomain"/>
</dbReference>
<evidence type="ECO:0000256" key="1">
    <source>
        <dbReference type="ARBA" id="ARBA00023117"/>
    </source>
</evidence>
<dbReference type="PROSITE" id="PS50014">
    <property type="entry name" value="BROMODOMAIN_2"/>
    <property type="match status" value="1"/>
</dbReference>
<gene>
    <name evidence="6" type="ORF">ILUMI_27534</name>
</gene>
<dbReference type="SMART" id="SM00297">
    <property type="entry name" value="BROMO"/>
    <property type="match status" value="1"/>
</dbReference>
<evidence type="ECO:0000313" key="7">
    <source>
        <dbReference type="Proteomes" id="UP000801492"/>
    </source>
</evidence>
<dbReference type="OrthoDB" id="1742084at2759"/>
<evidence type="ECO:0000259" key="5">
    <source>
        <dbReference type="PROSITE" id="PS50014"/>
    </source>
</evidence>
<feature type="domain" description="Bromo" evidence="5">
    <location>
        <begin position="619"/>
        <end position="689"/>
    </location>
</feature>
<dbReference type="GO" id="GO:0035267">
    <property type="term" value="C:NuA4 histone acetyltransferase complex"/>
    <property type="evidence" value="ECO:0007669"/>
    <property type="project" value="TreeGrafter"/>
</dbReference>
<evidence type="ECO:0000256" key="4">
    <source>
        <dbReference type="SAM" id="MobiDB-lite"/>
    </source>
</evidence>
<sequence length="744" mass="84711">MEEKAEYLKLQEDMVLLQSGNVSEELLDKWCKEIDEEEKQKEEEAIAHAQWLKERELRKQEIERVWRPLNKTPTGLSQKRKAPDSLDSLMDLEMTDENQHLQPQEMSKPALSPLLTSLLKSPSQAQNVANSSILHSAITSQRSTNSGSNPTIASLLNSSTAVNVSPGLQQLVTTAITQEPNVADQSAVDSLANDILEESVDTLPNIKVEDLESTILSSDDPLPEIKNEEVEVIISDLIQNADIVSDPEQHLQLDDNEDIITNLDNELQELCNEEQAAEEAAKEKMQAERLAEKPVQKIDPFEFEEDPEICQLAKPSSSHNKYQDSITERQEDVLDKPIIVHDVHSRKDSTDDLKMKEKPGTGSVEIVEVVVMEETEIEKQLNKSQIQDIVHSIRDTVKPEPASPIIKTPEYDLLDKPKESVERQMESPSNSVFDDPSTSVDLEVKSVVDEGNKNASLDINDSSRADTFTPEYSGSFFDDISMEVNKLDKSGKAKRDYSRTKKRESEKEFDILLAVEKVVNAQLEANKLVDDNLSEDNQESEKKFDTLKPKIKIDTDRSNSPWTEEEEMTSMRNKRRYSASVTPIDSVPNSPASSSAYFEDDREYRNWKKSVMLVYSRLTTHKYSSLFLKPITDDMAPGYHSIVYRPMDLQTIRKNIENGAIRTTLELQRDVMLMFTNAVMYNKTNELVYNMAKQMQQESIQQIQILLQAQQGDIPPRRETRTSEPTKRKRPPEDNSRNKKRKED</sequence>
<accession>A0A8K0FWV7</accession>
<keyword evidence="3" id="KW-0175">Coiled coil</keyword>
<dbReference type="PRINTS" id="PR00503">
    <property type="entry name" value="BROMODOMAIN"/>
</dbReference>
<dbReference type="PANTHER" id="PTHR15398:SF4">
    <property type="entry name" value="BROMODOMAIN-CONTAINING PROTEIN 8 ISOFORM X1"/>
    <property type="match status" value="1"/>
</dbReference>
<dbReference type="Gene3D" id="1.20.920.10">
    <property type="entry name" value="Bromodomain-like"/>
    <property type="match status" value="1"/>
</dbReference>
<organism evidence="6 7">
    <name type="scientific">Ignelater luminosus</name>
    <name type="common">Cucubano</name>
    <name type="synonym">Pyrophorus luminosus</name>
    <dbReference type="NCBI Taxonomy" id="2038154"/>
    <lineage>
        <taxon>Eukaryota</taxon>
        <taxon>Metazoa</taxon>
        <taxon>Ecdysozoa</taxon>
        <taxon>Arthropoda</taxon>
        <taxon>Hexapoda</taxon>
        <taxon>Insecta</taxon>
        <taxon>Pterygota</taxon>
        <taxon>Neoptera</taxon>
        <taxon>Endopterygota</taxon>
        <taxon>Coleoptera</taxon>
        <taxon>Polyphaga</taxon>
        <taxon>Elateriformia</taxon>
        <taxon>Elateroidea</taxon>
        <taxon>Elateridae</taxon>
        <taxon>Agrypninae</taxon>
        <taxon>Pyrophorini</taxon>
        <taxon>Ignelater</taxon>
    </lineage>
</organism>
<dbReference type="Pfam" id="PF00439">
    <property type="entry name" value="Bromodomain"/>
    <property type="match status" value="1"/>
</dbReference>
<dbReference type="Proteomes" id="UP000801492">
    <property type="component" value="Unassembled WGS sequence"/>
</dbReference>
<proteinExistence type="predicted"/>
<dbReference type="InterPro" id="IPR036427">
    <property type="entry name" value="Bromodomain-like_sf"/>
</dbReference>
<reference evidence="6" key="1">
    <citation type="submission" date="2019-08" db="EMBL/GenBank/DDBJ databases">
        <title>The genome of the North American firefly Photinus pyralis.</title>
        <authorList>
            <consortium name="Photinus pyralis genome working group"/>
            <person name="Fallon T.R."/>
            <person name="Sander Lower S.E."/>
            <person name="Weng J.-K."/>
        </authorList>
    </citation>
    <scope>NUCLEOTIDE SEQUENCE</scope>
    <source>
        <strain evidence="6">TRF0915ILg1</strain>
        <tissue evidence="6">Whole body</tissue>
    </source>
</reference>
<comment type="caution">
    <text evidence="6">The sequence shown here is derived from an EMBL/GenBank/DDBJ whole genome shotgun (WGS) entry which is preliminary data.</text>
</comment>
<feature type="coiled-coil region" evidence="3">
    <location>
        <begin position="253"/>
        <end position="293"/>
    </location>
</feature>